<dbReference type="GO" id="GO:0006633">
    <property type="term" value="P:fatty acid biosynthetic process"/>
    <property type="evidence" value="ECO:0007669"/>
    <property type="project" value="InterPro"/>
</dbReference>
<dbReference type="InterPro" id="IPR013601">
    <property type="entry name" value="FAE1_typ3_polyketide_synth"/>
</dbReference>
<keyword evidence="6" id="KW-1185">Reference proteome</keyword>
<accession>G7L0I4</accession>
<comment type="catalytic activity">
    <reaction evidence="2">
        <text>a very-long-chain acyl-CoA + malonyl-CoA + H(+) = a very-long-chain 3-oxoacyl-CoA + CO2 + CoA</text>
        <dbReference type="Rhea" id="RHEA:32727"/>
        <dbReference type="ChEBI" id="CHEBI:15378"/>
        <dbReference type="ChEBI" id="CHEBI:16526"/>
        <dbReference type="ChEBI" id="CHEBI:57287"/>
        <dbReference type="ChEBI" id="CHEBI:57384"/>
        <dbReference type="ChEBI" id="CHEBI:90725"/>
        <dbReference type="ChEBI" id="CHEBI:90736"/>
        <dbReference type="EC" id="2.3.1.199"/>
    </reaction>
</comment>
<dbReference type="EnsemblPlants" id="AES80892">
    <property type="protein sequence ID" value="AES80892"/>
    <property type="gene ID" value="MTR_7g086260"/>
</dbReference>
<feature type="domain" description="FAE" evidence="3">
    <location>
        <begin position="12"/>
        <end position="62"/>
    </location>
</feature>
<reference evidence="4 6" key="1">
    <citation type="journal article" date="2011" name="Nature">
        <title>The Medicago genome provides insight into the evolution of rhizobial symbioses.</title>
        <authorList>
            <person name="Young N.D."/>
            <person name="Debelle F."/>
            <person name="Oldroyd G.E."/>
            <person name="Geurts R."/>
            <person name="Cannon S.B."/>
            <person name="Udvardi M.K."/>
            <person name="Benedito V.A."/>
            <person name="Mayer K.F."/>
            <person name="Gouzy J."/>
            <person name="Schoof H."/>
            <person name="Van de Peer Y."/>
            <person name="Proost S."/>
            <person name="Cook D.R."/>
            <person name="Meyers B.C."/>
            <person name="Spannagl M."/>
            <person name="Cheung F."/>
            <person name="De Mita S."/>
            <person name="Krishnakumar V."/>
            <person name="Gundlach H."/>
            <person name="Zhou S."/>
            <person name="Mudge J."/>
            <person name="Bharti A.K."/>
            <person name="Murray J.D."/>
            <person name="Naoumkina M.A."/>
            <person name="Rosen B."/>
            <person name="Silverstein K.A."/>
            <person name="Tang H."/>
            <person name="Rombauts S."/>
            <person name="Zhao P.X."/>
            <person name="Zhou P."/>
            <person name="Barbe V."/>
            <person name="Bardou P."/>
            <person name="Bechner M."/>
            <person name="Bellec A."/>
            <person name="Berger A."/>
            <person name="Berges H."/>
            <person name="Bidwell S."/>
            <person name="Bisseling T."/>
            <person name="Choisne N."/>
            <person name="Couloux A."/>
            <person name="Denny R."/>
            <person name="Deshpande S."/>
            <person name="Dai X."/>
            <person name="Doyle J.J."/>
            <person name="Dudez A.M."/>
            <person name="Farmer A.D."/>
            <person name="Fouteau S."/>
            <person name="Franken C."/>
            <person name="Gibelin C."/>
            <person name="Gish J."/>
            <person name="Goldstein S."/>
            <person name="Gonzalez A.J."/>
            <person name="Green P.J."/>
            <person name="Hallab A."/>
            <person name="Hartog M."/>
            <person name="Hua A."/>
            <person name="Humphray S.J."/>
            <person name="Jeong D.H."/>
            <person name="Jing Y."/>
            <person name="Jocker A."/>
            <person name="Kenton S.M."/>
            <person name="Kim D.J."/>
            <person name="Klee K."/>
            <person name="Lai H."/>
            <person name="Lang C."/>
            <person name="Lin S."/>
            <person name="Macmil S.L."/>
            <person name="Magdelenat G."/>
            <person name="Matthews L."/>
            <person name="McCorrison J."/>
            <person name="Monaghan E.L."/>
            <person name="Mun J.H."/>
            <person name="Najar F.Z."/>
            <person name="Nicholson C."/>
            <person name="Noirot C."/>
            <person name="O'Bleness M."/>
            <person name="Paule C.R."/>
            <person name="Poulain J."/>
            <person name="Prion F."/>
            <person name="Qin B."/>
            <person name="Qu C."/>
            <person name="Retzel E.F."/>
            <person name="Riddle C."/>
            <person name="Sallet E."/>
            <person name="Samain S."/>
            <person name="Samson N."/>
            <person name="Sanders I."/>
            <person name="Saurat O."/>
            <person name="Scarpelli C."/>
            <person name="Schiex T."/>
            <person name="Segurens B."/>
            <person name="Severin A.J."/>
            <person name="Sherrier D.J."/>
            <person name="Shi R."/>
            <person name="Sims S."/>
            <person name="Singer S.R."/>
            <person name="Sinharoy S."/>
            <person name="Sterck L."/>
            <person name="Viollet A."/>
            <person name="Wang B.B."/>
            <person name="Wang K."/>
            <person name="Wang M."/>
            <person name="Wang X."/>
            <person name="Warfsmann J."/>
            <person name="Weissenbach J."/>
            <person name="White D.D."/>
            <person name="White J.D."/>
            <person name="Wiley G.B."/>
            <person name="Wincker P."/>
            <person name="Xing Y."/>
            <person name="Yang L."/>
            <person name="Yao Z."/>
            <person name="Ying F."/>
            <person name="Zhai J."/>
            <person name="Zhou L."/>
            <person name="Zuber A."/>
            <person name="Denarie J."/>
            <person name="Dixon R.A."/>
            <person name="May G.D."/>
            <person name="Schwartz D.C."/>
            <person name="Rogers J."/>
            <person name="Quetier F."/>
            <person name="Town C.D."/>
            <person name="Roe B.A."/>
        </authorList>
    </citation>
    <scope>NUCLEOTIDE SEQUENCE [LARGE SCALE GENOMIC DNA]</scope>
    <source>
        <strain evidence="4">A17</strain>
        <strain evidence="5 6">cv. Jemalong A17</strain>
    </source>
</reference>
<dbReference type="GO" id="GO:0016020">
    <property type="term" value="C:membrane"/>
    <property type="evidence" value="ECO:0007669"/>
    <property type="project" value="InterPro"/>
</dbReference>
<reference evidence="4 6" key="2">
    <citation type="journal article" date="2014" name="BMC Genomics">
        <title>An improved genome release (version Mt4.0) for the model legume Medicago truncatula.</title>
        <authorList>
            <person name="Tang H."/>
            <person name="Krishnakumar V."/>
            <person name="Bidwell S."/>
            <person name="Rosen B."/>
            <person name="Chan A."/>
            <person name="Zhou S."/>
            <person name="Gentzbittel L."/>
            <person name="Childs K.L."/>
            <person name="Yandell M."/>
            <person name="Gundlach H."/>
            <person name="Mayer K.F."/>
            <person name="Schwartz D.C."/>
            <person name="Town C.D."/>
        </authorList>
    </citation>
    <scope>GENOME REANNOTATION</scope>
    <source>
        <strain evidence="5 6">cv. Jemalong A17</strain>
    </source>
</reference>
<dbReference type="AlphaFoldDB" id="G7L0I4"/>
<dbReference type="STRING" id="3880.G7L0I4"/>
<sequence length="84" mass="9825">MIKLTIVFLRKKTKKLKLEFHFESNLMAIVGEALKSNIITIGHLVLPVSKQLLFLFTLIEKKIFNYKMKSYVPDSKPFNPFDHT</sequence>
<keyword evidence="1" id="KW-0808">Transferase</keyword>
<name>G7L0I4_MEDTR</name>
<dbReference type="InterPro" id="IPR012392">
    <property type="entry name" value="3-ktacl-CoA_syn"/>
</dbReference>
<dbReference type="GO" id="GO:0009922">
    <property type="term" value="F:fatty acid elongase activity"/>
    <property type="evidence" value="ECO:0007669"/>
    <property type="project" value="UniProtKB-EC"/>
</dbReference>
<dbReference type="EMBL" id="CM001223">
    <property type="protein sequence ID" value="AES80892.1"/>
    <property type="molecule type" value="Genomic_DNA"/>
</dbReference>
<dbReference type="Proteomes" id="UP000002051">
    <property type="component" value="Unassembled WGS sequence"/>
</dbReference>
<organism evidence="4 6">
    <name type="scientific">Medicago truncatula</name>
    <name type="common">Barrel medic</name>
    <name type="synonym">Medicago tribuloides</name>
    <dbReference type="NCBI Taxonomy" id="3880"/>
    <lineage>
        <taxon>Eukaryota</taxon>
        <taxon>Viridiplantae</taxon>
        <taxon>Streptophyta</taxon>
        <taxon>Embryophyta</taxon>
        <taxon>Tracheophyta</taxon>
        <taxon>Spermatophyta</taxon>
        <taxon>Magnoliopsida</taxon>
        <taxon>eudicotyledons</taxon>
        <taxon>Gunneridae</taxon>
        <taxon>Pentapetalae</taxon>
        <taxon>rosids</taxon>
        <taxon>fabids</taxon>
        <taxon>Fabales</taxon>
        <taxon>Fabaceae</taxon>
        <taxon>Papilionoideae</taxon>
        <taxon>50 kb inversion clade</taxon>
        <taxon>NPAAA clade</taxon>
        <taxon>Hologalegina</taxon>
        <taxon>IRL clade</taxon>
        <taxon>Trifolieae</taxon>
        <taxon>Medicago</taxon>
    </lineage>
</organism>
<dbReference type="Pfam" id="PF08392">
    <property type="entry name" value="FAE1_CUT1_RppA"/>
    <property type="match status" value="1"/>
</dbReference>
<keyword evidence="1" id="KW-0012">Acyltransferase</keyword>
<evidence type="ECO:0000256" key="1">
    <source>
        <dbReference type="ARBA" id="ARBA00023315"/>
    </source>
</evidence>
<evidence type="ECO:0000313" key="6">
    <source>
        <dbReference type="Proteomes" id="UP000002051"/>
    </source>
</evidence>
<evidence type="ECO:0000313" key="4">
    <source>
        <dbReference type="EMBL" id="AES80892.1"/>
    </source>
</evidence>
<dbReference type="HOGENOM" id="CLU_2530942_0_0_1"/>
<reference evidence="5" key="3">
    <citation type="submission" date="2015-04" db="UniProtKB">
        <authorList>
            <consortium name="EnsemblPlants"/>
        </authorList>
    </citation>
    <scope>IDENTIFICATION</scope>
    <source>
        <strain evidence="5">cv. Jemalong A17</strain>
    </source>
</reference>
<proteinExistence type="predicted"/>
<dbReference type="PANTHER" id="PTHR31561">
    <property type="entry name" value="3-KETOACYL-COA SYNTHASE"/>
    <property type="match status" value="1"/>
</dbReference>
<evidence type="ECO:0000313" key="5">
    <source>
        <dbReference type="EnsemblPlants" id="AES80892"/>
    </source>
</evidence>
<evidence type="ECO:0000259" key="3">
    <source>
        <dbReference type="Pfam" id="PF08392"/>
    </source>
</evidence>
<dbReference type="PaxDb" id="3880-AES80892"/>
<evidence type="ECO:0000256" key="2">
    <source>
        <dbReference type="ARBA" id="ARBA00047375"/>
    </source>
</evidence>
<protein>
    <submittedName>
        <fullName evidence="4">3-ketoacyl-CoA synthase-like protein</fullName>
    </submittedName>
</protein>
<gene>
    <name evidence="4" type="ordered locus">MTR_7g086260</name>
</gene>